<keyword evidence="3" id="KW-1185">Reference proteome</keyword>
<name>A0A1H4GLZ6_9BACT</name>
<proteinExistence type="predicted"/>
<reference evidence="3" key="1">
    <citation type="submission" date="2016-10" db="EMBL/GenBank/DDBJ databases">
        <authorList>
            <person name="Varghese N."/>
            <person name="Submissions S."/>
        </authorList>
    </citation>
    <scope>NUCLEOTIDE SEQUENCE [LARGE SCALE GENOMIC DNA]</scope>
    <source>
        <strain evidence="3">DSM 23920</strain>
    </source>
</reference>
<keyword evidence="1" id="KW-1133">Transmembrane helix</keyword>
<evidence type="ECO:0000313" key="3">
    <source>
        <dbReference type="Proteomes" id="UP000199656"/>
    </source>
</evidence>
<feature type="transmembrane region" description="Helical" evidence="1">
    <location>
        <begin position="46"/>
        <end position="66"/>
    </location>
</feature>
<evidence type="ECO:0000256" key="1">
    <source>
        <dbReference type="SAM" id="Phobius"/>
    </source>
</evidence>
<keyword evidence="1" id="KW-0812">Transmembrane</keyword>
<dbReference type="AlphaFoldDB" id="A0A1H4GLZ6"/>
<dbReference type="Proteomes" id="UP000199656">
    <property type="component" value="Unassembled WGS sequence"/>
</dbReference>
<feature type="transmembrane region" description="Helical" evidence="1">
    <location>
        <begin position="78"/>
        <end position="102"/>
    </location>
</feature>
<dbReference type="EMBL" id="FNRL01000046">
    <property type="protein sequence ID" value="SEB10594.1"/>
    <property type="molecule type" value="Genomic_DNA"/>
</dbReference>
<keyword evidence="1" id="KW-0472">Membrane</keyword>
<feature type="transmembrane region" description="Helical" evidence="1">
    <location>
        <begin position="219"/>
        <end position="240"/>
    </location>
</feature>
<sequence length="358" mass="41032">MTGINCKVDLGHEADDDFQIFFIFASMKKTTWLISPDKIQLYPFRVYRPISIAVGLVFIAIWSYMLKSSPVLGQGGGVVGGYTIIILFSVLLFAVGNTFILFDANRKRVYCKLAGFLTIQSLAFDDIAVIQPVTGTSIVYRIFTKKDRHGKGHTISSYYSGWKDKDLAPFQQEVLPAIDKMVFGSPDLRQAPTYVPITDFMFFTEKDGGYVMKMRKVSLIIVMLLFLAWWLYALLTPGYADNQTGAKRILATWFPFCMAVLLAFSVFNVFFFDVQKRTISQSLLGGLIKRTYKMDDFIRFRIVRKTTNMVYSGTEIRMEMAIPNSTKIRFISLRQFNSTKQIERFLQETEEILGIRRQ</sequence>
<gene>
    <name evidence="2" type="ORF">SAMN05660909_05497</name>
</gene>
<organism evidence="2 3">
    <name type="scientific">Chitinophaga terrae</name>
    <name type="common">ex Kim and Jung 2007</name>
    <dbReference type="NCBI Taxonomy" id="408074"/>
    <lineage>
        <taxon>Bacteria</taxon>
        <taxon>Pseudomonadati</taxon>
        <taxon>Bacteroidota</taxon>
        <taxon>Chitinophagia</taxon>
        <taxon>Chitinophagales</taxon>
        <taxon>Chitinophagaceae</taxon>
        <taxon>Chitinophaga</taxon>
    </lineage>
</organism>
<accession>A0A1H4GLZ6</accession>
<evidence type="ECO:0000313" key="2">
    <source>
        <dbReference type="EMBL" id="SEB10594.1"/>
    </source>
</evidence>
<protein>
    <submittedName>
        <fullName evidence="2">Uncharacterized protein</fullName>
    </submittedName>
</protein>
<feature type="transmembrane region" description="Helical" evidence="1">
    <location>
        <begin position="252"/>
        <end position="272"/>
    </location>
</feature>